<dbReference type="Proteomes" id="UP000265200">
    <property type="component" value="Chromosome 11"/>
</dbReference>
<organism evidence="1 2">
    <name type="scientific">Oryzias latipes</name>
    <name type="common">Japanese rice fish</name>
    <name type="synonym">Japanese killifish</name>
    <dbReference type="NCBI Taxonomy" id="8090"/>
    <lineage>
        <taxon>Eukaryota</taxon>
        <taxon>Metazoa</taxon>
        <taxon>Chordata</taxon>
        <taxon>Craniata</taxon>
        <taxon>Vertebrata</taxon>
        <taxon>Euteleostomi</taxon>
        <taxon>Actinopterygii</taxon>
        <taxon>Neopterygii</taxon>
        <taxon>Teleostei</taxon>
        <taxon>Neoteleostei</taxon>
        <taxon>Acanthomorphata</taxon>
        <taxon>Ovalentaria</taxon>
        <taxon>Atherinomorphae</taxon>
        <taxon>Beloniformes</taxon>
        <taxon>Adrianichthyidae</taxon>
        <taxon>Oryziinae</taxon>
        <taxon>Oryzias</taxon>
    </lineage>
</organism>
<reference key="1">
    <citation type="journal article" date="2007" name="Nature">
        <title>The medaka draft genome and insights into vertebrate genome evolution.</title>
        <authorList>
            <person name="Kasahara M."/>
            <person name="Naruse K."/>
            <person name="Sasaki S."/>
            <person name="Nakatani Y."/>
            <person name="Qu W."/>
            <person name="Ahsan B."/>
            <person name="Yamada T."/>
            <person name="Nagayasu Y."/>
            <person name="Doi K."/>
            <person name="Kasai Y."/>
            <person name="Jindo T."/>
            <person name="Kobayashi D."/>
            <person name="Shimada A."/>
            <person name="Toyoda A."/>
            <person name="Kuroki Y."/>
            <person name="Fujiyama A."/>
            <person name="Sasaki T."/>
            <person name="Shimizu A."/>
            <person name="Asakawa S."/>
            <person name="Shimizu N."/>
            <person name="Hashimoto S."/>
            <person name="Yang J."/>
            <person name="Lee Y."/>
            <person name="Matsushima K."/>
            <person name="Sugano S."/>
            <person name="Sakaizumi M."/>
            <person name="Narita T."/>
            <person name="Ohishi K."/>
            <person name="Haga S."/>
            <person name="Ohta F."/>
            <person name="Nomoto H."/>
            <person name="Nogata K."/>
            <person name="Morishita T."/>
            <person name="Endo T."/>
            <person name="Shin-I T."/>
            <person name="Takeda H."/>
            <person name="Morishita S."/>
            <person name="Kohara Y."/>
        </authorList>
    </citation>
    <scope>NUCLEOTIDE SEQUENCE [LARGE SCALE GENOMIC DNA]</scope>
    <source>
        <strain>Hd-rR</strain>
    </source>
</reference>
<proteinExistence type="predicted"/>
<protein>
    <submittedName>
        <fullName evidence="1">Uncharacterized protein</fullName>
    </submittedName>
</protein>
<reference evidence="1 2" key="2">
    <citation type="submission" date="2017-04" db="EMBL/GenBank/DDBJ databases">
        <title>CpG methylation of centromeres and impact of large insertions on vertebrate speciation.</title>
        <authorList>
            <person name="Ichikawa K."/>
            <person name="Yoshimura J."/>
            <person name="Morishita S."/>
        </authorList>
    </citation>
    <scope>NUCLEOTIDE SEQUENCE</scope>
    <source>
        <strain evidence="1 2">HSOK</strain>
    </source>
</reference>
<dbReference type="PANTHER" id="PTHR45736">
    <property type="entry name" value="ZINC FINGER MYM-TYPE PROTEIN"/>
    <property type="match status" value="1"/>
</dbReference>
<dbReference type="InterPro" id="IPR051284">
    <property type="entry name" value="ZnF_MYMT-QRICH1"/>
</dbReference>
<dbReference type="Ensembl" id="ENSORLT00015012650.1">
    <property type="protein sequence ID" value="ENSORLP00015022584.1"/>
    <property type="gene ID" value="ENSORLG00015002043.1"/>
</dbReference>
<reference evidence="1" key="4">
    <citation type="submission" date="2025-09" db="UniProtKB">
        <authorList>
            <consortium name="Ensembl"/>
        </authorList>
    </citation>
    <scope>IDENTIFICATION</scope>
    <source>
        <strain evidence="1">HSOK</strain>
    </source>
</reference>
<accession>A0A3P9IRF5</accession>
<dbReference type="PANTHER" id="PTHR45736:SF5">
    <property type="entry name" value="ZINC FINGER MYM-TYPE PROTEIN 4"/>
    <property type="match status" value="1"/>
</dbReference>
<reference evidence="1" key="3">
    <citation type="submission" date="2025-08" db="UniProtKB">
        <authorList>
            <consortium name="Ensembl"/>
        </authorList>
    </citation>
    <scope>IDENTIFICATION</scope>
    <source>
        <strain evidence="1">HSOK</strain>
    </source>
</reference>
<evidence type="ECO:0000313" key="2">
    <source>
        <dbReference type="Proteomes" id="UP000265200"/>
    </source>
</evidence>
<evidence type="ECO:0000313" key="1">
    <source>
        <dbReference type="Ensembl" id="ENSORLP00015022584.1"/>
    </source>
</evidence>
<dbReference type="AlphaFoldDB" id="A0A3P9IRF5"/>
<name>A0A3P9IRF5_ORYLA</name>
<sequence>MNFVCSPACAQEFKRINNISSLCEYCKNERLINEVKKVNNKDCCFCSEGCKILFHYELEKKWGKHCQSCTFCLSISKTVLTVHDEELEKEFCSAECSFRYTSLRSHVSADYYYTPVKHLIPLFLLLAQIIFYRQRLRDQIKYANHKHNS</sequence>